<dbReference type="EMBL" id="JAGQLH010000059">
    <property type="protein sequence ID" value="MCA9385944.1"/>
    <property type="molecule type" value="Genomic_DNA"/>
</dbReference>
<dbReference type="Proteomes" id="UP000754563">
    <property type="component" value="Unassembled WGS sequence"/>
</dbReference>
<name>A0A955RKJ6_9BACT</name>
<dbReference type="AlphaFoldDB" id="A0A955RKJ6"/>
<evidence type="ECO:0000313" key="1">
    <source>
        <dbReference type="EMBL" id="MCA9385944.1"/>
    </source>
</evidence>
<proteinExistence type="predicted"/>
<comment type="caution">
    <text evidence="1">The sequence shown here is derived from an EMBL/GenBank/DDBJ whole genome shotgun (WGS) entry which is preliminary data.</text>
</comment>
<evidence type="ECO:0000313" key="2">
    <source>
        <dbReference type="Proteomes" id="UP000754563"/>
    </source>
</evidence>
<reference evidence="1" key="2">
    <citation type="journal article" date="2021" name="Microbiome">
        <title>Successional dynamics and alternative stable states in a saline activated sludge microbial community over 9 years.</title>
        <authorList>
            <person name="Wang Y."/>
            <person name="Ye J."/>
            <person name="Ju F."/>
            <person name="Liu L."/>
            <person name="Boyd J.A."/>
            <person name="Deng Y."/>
            <person name="Parks D.H."/>
            <person name="Jiang X."/>
            <person name="Yin X."/>
            <person name="Woodcroft B.J."/>
            <person name="Tyson G.W."/>
            <person name="Hugenholtz P."/>
            <person name="Polz M.F."/>
            <person name="Zhang T."/>
        </authorList>
    </citation>
    <scope>NUCLEOTIDE SEQUENCE</scope>
    <source>
        <strain evidence="1">HKST-UBA11</strain>
    </source>
</reference>
<sequence length="161" mass="18736">MSASIIGLIGFIFWHFVKSKAENNQFVQLEIYKRKSTTLIGLNENFRELQSSMLSIQEESMKGEVDRIKIKRVFKLVDNLIAAIYQSELFLPKNLINGVYELVINYIELIDKSTPTTEIAQYYDPIFEAARKNEFKKVLEKTSKLQDQVRTYMLEQINSVA</sequence>
<protein>
    <submittedName>
        <fullName evidence="1">Uncharacterized protein</fullName>
    </submittedName>
</protein>
<accession>A0A955RKJ6</accession>
<gene>
    <name evidence="1" type="ORF">KC717_04830</name>
</gene>
<reference evidence="1" key="1">
    <citation type="submission" date="2020-04" db="EMBL/GenBank/DDBJ databases">
        <authorList>
            <person name="Zhang T."/>
        </authorList>
    </citation>
    <scope>NUCLEOTIDE SEQUENCE</scope>
    <source>
        <strain evidence="1">HKST-UBA11</strain>
    </source>
</reference>
<organism evidence="1 2">
    <name type="scientific">Candidatus Dojkabacteria bacterium</name>
    <dbReference type="NCBI Taxonomy" id="2099670"/>
    <lineage>
        <taxon>Bacteria</taxon>
        <taxon>Candidatus Dojkabacteria</taxon>
    </lineage>
</organism>